<dbReference type="Proteomes" id="UP000250192">
    <property type="component" value="Unassembled WGS sequence"/>
</dbReference>
<protein>
    <submittedName>
        <fullName evidence="2">Uncharacterized protein</fullName>
    </submittedName>
</protein>
<dbReference type="AlphaFoldDB" id="A0A2X0TZC2"/>
<evidence type="ECO:0000313" key="3">
    <source>
        <dbReference type="Proteomes" id="UP000250192"/>
    </source>
</evidence>
<dbReference type="GeneID" id="93758198"/>
<feature type="compositionally biased region" description="Low complexity" evidence="1">
    <location>
        <begin position="113"/>
        <end position="123"/>
    </location>
</feature>
<proteinExistence type="predicted"/>
<evidence type="ECO:0000256" key="1">
    <source>
        <dbReference type="SAM" id="MobiDB-lite"/>
    </source>
</evidence>
<feature type="region of interest" description="Disordered" evidence="1">
    <location>
        <begin position="1"/>
        <end position="29"/>
    </location>
</feature>
<feature type="compositionally biased region" description="Basic and acidic residues" evidence="1">
    <location>
        <begin position="7"/>
        <end position="22"/>
    </location>
</feature>
<keyword evidence="3" id="KW-1185">Reference proteome</keyword>
<evidence type="ECO:0000313" key="2">
    <source>
        <dbReference type="EMBL" id="SPT55234.1"/>
    </source>
</evidence>
<dbReference type="RefSeq" id="WP_111823288.1">
    <property type="nucleotide sequence ID" value="NZ_CBDERX010000009.1"/>
</dbReference>
<gene>
    <name evidence="2" type="ORF">NCTC9935_00731</name>
</gene>
<dbReference type="EMBL" id="UAPR01000002">
    <property type="protein sequence ID" value="SPT55234.1"/>
    <property type="molecule type" value="Genomic_DNA"/>
</dbReference>
<organism evidence="2 3">
    <name type="scientific">Schaalia odontolytica</name>
    <dbReference type="NCBI Taxonomy" id="1660"/>
    <lineage>
        <taxon>Bacteria</taxon>
        <taxon>Bacillati</taxon>
        <taxon>Actinomycetota</taxon>
        <taxon>Actinomycetes</taxon>
        <taxon>Actinomycetales</taxon>
        <taxon>Actinomycetaceae</taxon>
        <taxon>Schaalia</taxon>
    </lineage>
</organism>
<sequence length="145" mass="15067">MADVGFDSDKHAQTRDDMKRGGESLGDSSKALEQLIDAQDPAYWSDEGGFQAMRTAIVACMKTEHRLITGQQTRFSKFDRDVEHAAEAFEAAETANADELAAILAALERGEAVGAATSGSSTAGSGGSGNTGAGTAPTQNKPSEI</sequence>
<feature type="region of interest" description="Disordered" evidence="1">
    <location>
        <begin position="113"/>
        <end position="145"/>
    </location>
</feature>
<reference evidence="2 3" key="1">
    <citation type="submission" date="2018-06" db="EMBL/GenBank/DDBJ databases">
        <authorList>
            <consortium name="Pathogen Informatics"/>
            <person name="Doyle S."/>
        </authorList>
    </citation>
    <scope>NUCLEOTIDE SEQUENCE [LARGE SCALE GENOMIC DNA]</scope>
    <source>
        <strain evidence="2 3">NCTC9935</strain>
    </source>
</reference>
<dbReference type="OrthoDB" id="3268899at2"/>
<accession>A0A2X0TZC2</accession>
<name>A0A2X0TZC2_9ACTO</name>